<proteinExistence type="predicted"/>
<reference evidence="2 3" key="1">
    <citation type="submission" date="2019-03" db="EMBL/GenBank/DDBJ databases">
        <title>Genomic Encyclopedia of Type Strains, Phase IV (KMG-IV): sequencing the most valuable type-strain genomes for metagenomic binning, comparative biology and taxonomic classification.</title>
        <authorList>
            <person name="Goeker M."/>
        </authorList>
    </citation>
    <scope>NUCLEOTIDE SEQUENCE [LARGE SCALE GENOMIC DNA]</scope>
    <source>
        <strain evidence="2 3">DSM 100059</strain>
    </source>
</reference>
<gene>
    <name evidence="2" type="ORF">EDB95_5282</name>
</gene>
<comment type="caution">
    <text evidence="2">The sequence shown here is derived from an EMBL/GenBank/DDBJ whole genome shotgun (WGS) entry which is preliminary data.</text>
</comment>
<evidence type="ECO:0000313" key="3">
    <source>
        <dbReference type="Proteomes" id="UP000294498"/>
    </source>
</evidence>
<dbReference type="InterPro" id="IPR041916">
    <property type="entry name" value="Anti_sigma_zinc_sf"/>
</dbReference>
<dbReference type="AlphaFoldDB" id="A0A4R8DI68"/>
<protein>
    <submittedName>
        <fullName evidence="2">Uncharacterized protein</fullName>
    </submittedName>
</protein>
<keyword evidence="1" id="KW-0812">Transmembrane</keyword>
<keyword evidence="1" id="KW-0472">Membrane</keyword>
<evidence type="ECO:0000256" key="1">
    <source>
        <dbReference type="SAM" id="Phobius"/>
    </source>
</evidence>
<keyword evidence="1" id="KW-1133">Transmembrane helix</keyword>
<dbReference type="InterPro" id="IPR011990">
    <property type="entry name" value="TPR-like_helical_dom_sf"/>
</dbReference>
<dbReference type="Proteomes" id="UP000294498">
    <property type="component" value="Unassembled WGS sequence"/>
</dbReference>
<evidence type="ECO:0000313" key="2">
    <source>
        <dbReference type="EMBL" id="TDW97433.1"/>
    </source>
</evidence>
<dbReference type="EMBL" id="SODV01000002">
    <property type="protein sequence ID" value="TDW97433.1"/>
    <property type="molecule type" value="Genomic_DNA"/>
</dbReference>
<organism evidence="2 3">
    <name type="scientific">Dinghuibacter silviterrae</name>
    <dbReference type="NCBI Taxonomy" id="1539049"/>
    <lineage>
        <taxon>Bacteria</taxon>
        <taxon>Pseudomonadati</taxon>
        <taxon>Bacteroidota</taxon>
        <taxon>Chitinophagia</taxon>
        <taxon>Chitinophagales</taxon>
        <taxon>Chitinophagaceae</taxon>
        <taxon>Dinghuibacter</taxon>
    </lineage>
</organism>
<sequence length="241" mass="27033">MATYDREYIIRYVDGELPEEESRWFETDLRQDPALQAEVALYRELKESLRQRLAPDASASGLRATLTSLRPQYFRSRIVPFTRWVAGVAAAAVIGIVSVLLWPSSRQDTIDRLSRTEMIGTAERGNNTDTLLQKAAVYFNRQDFSHALPVLDQAVRADTSNQLALFYRGVAAWKTGGTAAARADWQKVYAGESLMRYDAAFYMALSYAAENDRPAALQWLSRIPEGSSLSAKAKELNAKLE</sequence>
<name>A0A4R8DI68_9BACT</name>
<dbReference type="OrthoDB" id="1091348at2"/>
<dbReference type="Gene3D" id="1.25.40.10">
    <property type="entry name" value="Tetratricopeptide repeat domain"/>
    <property type="match status" value="1"/>
</dbReference>
<keyword evidence="3" id="KW-1185">Reference proteome</keyword>
<feature type="transmembrane region" description="Helical" evidence="1">
    <location>
        <begin position="84"/>
        <end position="102"/>
    </location>
</feature>
<dbReference type="SUPFAM" id="SSF48452">
    <property type="entry name" value="TPR-like"/>
    <property type="match status" value="1"/>
</dbReference>
<accession>A0A4R8DI68</accession>
<dbReference type="Gene3D" id="1.10.10.1320">
    <property type="entry name" value="Anti-sigma factor, zinc-finger domain"/>
    <property type="match status" value="1"/>
</dbReference>
<dbReference type="RefSeq" id="WP_133999659.1">
    <property type="nucleotide sequence ID" value="NZ_SODV01000002.1"/>
</dbReference>